<sequence length="349" mass="40408">MQHRRCCLGSTNEQSSMSFGHEGAPMNPRSARTAVVNQLPEPVRQNAQLARRVFGHWRDKDRRERDLTVARGMKGTLPPVRPRRRDQVWAVSVVLNEVDIIESTVRHHLDQGCDHILIADNMSNDGTFELLRDLSRTLPITVLSDTTKPFYQGAKVTWLSRVAWLSGARWIIPFDADERWFAPGESLREFFTRNTHPIVAATIHNFYPTDDDSDTWRMQVRPHPLTQVAYRSHPLIEAQDGNHHVALPGFPVSEPGLYMAHFPWRSMEQLRRKVQQGAERIRMTNLGEGIDGYWWQMADTIDTRVEQTWNCILGRQDVDFDFGYKPQGEFAVVAVQDWQTWPKEFTQHE</sequence>
<feature type="region of interest" description="Disordered" evidence="1">
    <location>
        <begin position="1"/>
        <end position="28"/>
    </location>
</feature>
<accession>A0A3E2DN09</accession>
<dbReference type="Gene3D" id="3.90.550.10">
    <property type="entry name" value="Spore Coat Polysaccharide Biosynthesis Protein SpsA, Chain A"/>
    <property type="match status" value="1"/>
</dbReference>
<dbReference type="Proteomes" id="UP000259211">
    <property type="component" value="Unassembled WGS sequence"/>
</dbReference>
<evidence type="ECO:0000313" key="2">
    <source>
        <dbReference type="EMBL" id="RFT46776.1"/>
    </source>
</evidence>
<feature type="compositionally biased region" description="Polar residues" evidence="1">
    <location>
        <begin position="9"/>
        <end position="18"/>
    </location>
</feature>
<protein>
    <recommendedName>
        <fullName evidence="4">Glycosyltransferase family 2 protein</fullName>
    </recommendedName>
</protein>
<dbReference type="AlphaFoldDB" id="A0A3E2DN09"/>
<evidence type="ECO:0000256" key="1">
    <source>
        <dbReference type="SAM" id="MobiDB-lite"/>
    </source>
</evidence>
<reference evidence="2 3" key="1">
    <citation type="submission" date="2017-07" db="EMBL/GenBank/DDBJ databases">
        <authorList>
            <person name="Sun Z.S."/>
            <person name="Albrecht U."/>
            <person name="Echele G."/>
            <person name="Lee C.C."/>
        </authorList>
    </citation>
    <scope>NUCLEOTIDE SEQUENCE [LARGE SCALE GENOMIC DNA]</scope>
    <source>
        <strain evidence="2 3">P16-029</strain>
    </source>
</reference>
<dbReference type="Pfam" id="PF13704">
    <property type="entry name" value="Glyco_tranf_2_4"/>
    <property type="match status" value="1"/>
</dbReference>
<organism evidence="2 3">
    <name type="scientific">Cutibacterium avidum</name>
    <dbReference type="NCBI Taxonomy" id="33010"/>
    <lineage>
        <taxon>Bacteria</taxon>
        <taxon>Bacillati</taxon>
        <taxon>Actinomycetota</taxon>
        <taxon>Actinomycetes</taxon>
        <taxon>Propionibacteriales</taxon>
        <taxon>Propionibacteriaceae</taxon>
        <taxon>Cutibacterium</taxon>
    </lineage>
</organism>
<dbReference type="SUPFAM" id="SSF53448">
    <property type="entry name" value="Nucleotide-diphospho-sugar transferases"/>
    <property type="match status" value="1"/>
</dbReference>
<name>A0A3E2DN09_9ACTN</name>
<dbReference type="EMBL" id="NOWI01000001">
    <property type="protein sequence ID" value="RFT46776.1"/>
    <property type="molecule type" value="Genomic_DNA"/>
</dbReference>
<gene>
    <name evidence="2" type="ORF">CHT91_00095</name>
</gene>
<proteinExistence type="predicted"/>
<dbReference type="InterPro" id="IPR029044">
    <property type="entry name" value="Nucleotide-diphossugar_trans"/>
</dbReference>
<evidence type="ECO:0000313" key="3">
    <source>
        <dbReference type="Proteomes" id="UP000259211"/>
    </source>
</evidence>
<evidence type="ECO:0008006" key="4">
    <source>
        <dbReference type="Google" id="ProtNLM"/>
    </source>
</evidence>
<comment type="caution">
    <text evidence="2">The sequence shown here is derived from an EMBL/GenBank/DDBJ whole genome shotgun (WGS) entry which is preliminary data.</text>
</comment>